<sequence length="626" mass="65049">MTGSDGNSTAALPSRGQPHGQGRGPRRRARLAAAGTRTLAGLLAGALLATGCSFTGTSGGKDERGGAGDKVGQAAEPSDLADPVRQPFFEAFDALAAHPALRIVTDRTDRIVTAAGIEIGTAVVDGVSVDMTTLLGTTYFKPGINTAVKMTDLSLPPETLRDRWFVDSGDWTGPTYLWAAPPALAQLLRRAVTEVKDARPVGDDVDGTDARRLATPAGDIYISAAAPHKLLGFTPTGGAGPSAAPDMAGGSPVPLRDMGGRPGPAIRTAAHRSDGAAGGPNAPGAMGVYPVQVKSVEEAYNNIRQALADAKKNRKSPINPKFRLGQSAESVQCNNSGCTVSLTVTAKREPRSVAAGRNFDPDAEIVALLTAEFSIQGSPAGACEQSVALTEGVGAPMTCSYAPAGAIMAQAQVEAEARARASAAPGTTATWQVPFRGEWVVFATAQNTLTLADGVLDAALDNLGKFVPPDPGDRVSGSKEGAQSLLPRALAYHRALSPGDQRTTVVAVIRVRKIGAARGAPDEFEIWVATSKPGAAWPFKGTVPNMVEIFISGLGHAEKTIIDALYVDGVQRYQIVEGASSLNVCLVTPNGRCSSQLHAEGLTIGGDWFPWLGGGIKSDYRIFWYP</sequence>
<feature type="region of interest" description="Disordered" evidence="1">
    <location>
        <begin position="1"/>
        <end position="31"/>
    </location>
</feature>
<feature type="compositionally biased region" description="Polar residues" evidence="1">
    <location>
        <begin position="1"/>
        <end position="11"/>
    </location>
</feature>
<evidence type="ECO:0000313" key="3">
    <source>
        <dbReference type="Proteomes" id="UP001165378"/>
    </source>
</evidence>
<organism evidence="2 3">
    <name type="scientific">Yinghuangia soli</name>
    <dbReference type="NCBI Taxonomy" id="2908204"/>
    <lineage>
        <taxon>Bacteria</taxon>
        <taxon>Bacillati</taxon>
        <taxon>Actinomycetota</taxon>
        <taxon>Actinomycetes</taxon>
        <taxon>Kitasatosporales</taxon>
        <taxon>Streptomycetaceae</taxon>
        <taxon>Yinghuangia</taxon>
    </lineage>
</organism>
<keyword evidence="3" id="KW-1185">Reference proteome</keyword>
<proteinExistence type="predicted"/>
<reference evidence="2" key="1">
    <citation type="submission" date="2022-01" db="EMBL/GenBank/DDBJ databases">
        <title>Genome-Based Taxonomic Classification of the Phylum Actinobacteria.</title>
        <authorList>
            <person name="Gao Y."/>
        </authorList>
    </citation>
    <scope>NUCLEOTIDE SEQUENCE</scope>
    <source>
        <strain evidence="2">KLBMP 8922</strain>
    </source>
</reference>
<gene>
    <name evidence="2" type="ORF">LZ495_27175</name>
</gene>
<protein>
    <submittedName>
        <fullName evidence="2">Uncharacterized protein</fullName>
    </submittedName>
</protein>
<dbReference type="AlphaFoldDB" id="A0AA41Q3H9"/>
<dbReference type="EMBL" id="JAKFHA010000019">
    <property type="protein sequence ID" value="MCF2530873.1"/>
    <property type="molecule type" value="Genomic_DNA"/>
</dbReference>
<feature type="region of interest" description="Disordered" evidence="1">
    <location>
        <begin position="57"/>
        <end position="79"/>
    </location>
</feature>
<name>A0AA41Q3H9_9ACTN</name>
<dbReference type="RefSeq" id="WP_235055542.1">
    <property type="nucleotide sequence ID" value="NZ_JAKFHA010000019.1"/>
</dbReference>
<evidence type="ECO:0000313" key="2">
    <source>
        <dbReference type="EMBL" id="MCF2530873.1"/>
    </source>
</evidence>
<accession>A0AA41Q3H9</accession>
<evidence type="ECO:0000256" key="1">
    <source>
        <dbReference type="SAM" id="MobiDB-lite"/>
    </source>
</evidence>
<comment type="caution">
    <text evidence="2">The sequence shown here is derived from an EMBL/GenBank/DDBJ whole genome shotgun (WGS) entry which is preliminary data.</text>
</comment>
<dbReference type="Proteomes" id="UP001165378">
    <property type="component" value="Unassembled WGS sequence"/>
</dbReference>